<reference evidence="1" key="1">
    <citation type="journal article" date="2020" name="Stud. Mycol.">
        <title>101 Dothideomycetes genomes: a test case for predicting lifestyles and emergence of pathogens.</title>
        <authorList>
            <person name="Haridas S."/>
            <person name="Albert R."/>
            <person name="Binder M."/>
            <person name="Bloem J."/>
            <person name="Labutti K."/>
            <person name="Salamov A."/>
            <person name="Andreopoulos B."/>
            <person name="Baker S."/>
            <person name="Barry K."/>
            <person name="Bills G."/>
            <person name="Bluhm B."/>
            <person name="Cannon C."/>
            <person name="Castanera R."/>
            <person name="Culley D."/>
            <person name="Daum C."/>
            <person name="Ezra D."/>
            <person name="Gonzalez J."/>
            <person name="Henrissat B."/>
            <person name="Kuo A."/>
            <person name="Liang C."/>
            <person name="Lipzen A."/>
            <person name="Lutzoni F."/>
            <person name="Magnuson J."/>
            <person name="Mondo S."/>
            <person name="Nolan M."/>
            <person name="Ohm R."/>
            <person name="Pangilinan J."/>
            <person name="Park H.-J."/>
            <person name="Ramirez L."/>
            <person name="Alfaro M."/>
            <person name="Sun H."/>
            <person name="Tritt A."/>
            <person name="Yoshinaga Y."/>
            <person name="Zwiers L.-H."/>
            <person name="Turgeon B."/>
            <person name="Goodwin S."/>
            <person name="Spatafora J."/>
            <person name="Crous P."/>
            <person name="Grigoriev I."/>
        </authorList>
    </citation>
    <scope>NUCLEOTIDE SEQUENCE</scope>
    <source>
        <strain evidence="1">CBS 525.71</strain>
    </source>
</reference>
<comment type="caution">
    <text evidence="1">The sequence shown here is derived from an EMBL/GenBank/DDBJ whole genome shotgun (WGS) entry which is preliminary data.</text>
</comment>
<organism evidence="1 2">
    <name type="scientific">Macroventuria anomochaeta</name>
    <dbReference type="NCBI Taxonomy" id="301207"/>
    <lineage>
        <taxon>Eukaryota</taxon>
        <taxon>Fungi</taxon>
        <taxon>Dikarya</taxon>
        <taxon>Ascomycota</taxon>
        <taxon>Pezizomycotina</taxon>
        <taxon>Dothideomycetes</taxon>
        <taxon>Pleosporomycetidae</taxon>
        <taxon>Pleosporales</taxon>
        <taxon>Pleosporineae</taxon>
        <taxon>Didymellaceae</taxon>
        <taxon>Macroventuria</taxon>
    </lineage>
</organism>
<dbReference type="EMBL" id="MU006722">
    <property type="protein sequence ID" value="KAF2626251.1"/>
    <property type="molecule type" value="Genomic_DNA"/>
</dbReference>
<proteinExistence type="predicted"/>
<evidence type="ECO:0000313" key="1">
    <source>
        <dbReference type="EMBL" id="KAF2626251.1"/>
    </source>
</evidence>
<keyword evidence="2" id="KW-1185">Reference proteome</keyword>
<gene>
    <name evidence="1" type="ORF">BU25DRAFT_422805</name>
</gene>
<name>A0ACB6RWH7_9PLEO</name>
<dbReference type="Proteomes" id="UP000799754">
    <property type="component" value="Unassembled WGS sequence"/>
</dbReference>
<accession>A0ACB6RWH7</accession>
<sequence>MAQACSVSFIRRGSRDSAPVLPRRTKKCAPMPHTNTTAAPPFAPRLRSRIVLRYNGIPDSRDILAVHVRWARVRYYFLHRRRHMRVPLSIRAVTDTLEDRNPVSPATDPAIPIGFGTLVNLNADLLHVGGQFN</sequence>
<evidence type="ECO:0000313" key="2">
    <source>
        <dbReference type="Proteomes" id="UP000799754"/>
    </source>
</evidence>
<protein>
    <submittedName>
        <fullName evidence="1">Uncharacterized protein</fullName>
    </submittedName>
</protein>